<dbReference type="InterPro" id="IPR000270">
    <property type="entry name" value="PB1_dom"/>
</dbReference>
<feature type="domain" description="PB1" evidence="2">
    <location>
        <begin position="1"/>
        <end position="79"/>
    </location>
</feature>
<evidence type="ECO:0000313" key="4">
    <source>
        <dbReference type="Proteomes" id="UP000615446"/>
    </source>
</evidence>
<name>A0A8H3QJC5_9GLOM</name>
<dbReference type="PROSITE" id="PS51745">
    <property type="entry name" value="PB1"/>
    <property type="match status" value="1"/>
</dbReference>
<protein>
    <submittedName>
        <fullName evidence="3">Protein NBR1 homolog isoform X2</fullName>
    </submittedName>
</protein>
<organism evidence="3 4">
    <name type="scientific">Rhizophagus clarus</name>
    <dbReference type="NCBI Taxonomy" id="94130"/>
    <lineage>
        <taxon>Eukaryota</taxon>
        <taxon>Fungi</taxon>
        <taxon>Fungi incertae sedis</taxon>
        <taxon>Mucoromycota</taxon>
        <taxon>Glomeromycotina</taxon>
        <taxon>Glomeromycetes</taxon>
        <taxon>Glomerales</taxon>
        <taxon>Glomeraceae</taxon>
        <taxon>Rhizophagus</taxon>
    </lineage>
</organism>
<dbReference type="AlphaFoldDB" id="A0A8H3QJC5"/>
<accession>A0A8H3QJC5</accession>
<dbReference type="SMART" id="SM00666">
    <property type="entry name" value="PB1"/>
    <property type="match status" value="1"/>
</dbReference>
<evidence type="ECO:0000259" key="2">
    <source>
        <dbReference type="PROSITE" id="PS51745"/>
    </source>
</evidence>
<dbReference type="InterPro" id="IPR053793">
    <property type="entry name" value="PB1-like"/>
</dbReference>
<evidence type="ECO:0000313" key="3">
    <source>
        <dbReference type="EMBL" id="GES81873.1"/>
    </source>
</evidence>
<dbReference type="Pfam" id="PF00564">
    <property type="entry name" value="PB1"/>
    <property type="match status" value="1"/>
</dbReference>
<dbReference type="OrthoDB" id="1594986at2759"/>
<dbReference type="Gene3D" id="3.10.20.90">
    <property type="entry name" value="Phosphatidylinositol 3-kinase Catalytic Subunit, Chain A, domain 1"/>
    <property type="match status" value="1"/>
</dbReference>
<comment type="caution">
    <text evidence="3">The sequence shown here is derived from an EMBL/GenBank/DDBJ whole genome shotgun (WGS) entry which is preliminary data.</text>
</comment>
<sequence>MVNIKVIHKKAVRRFTLPSSATWIELEAKLRTLFNIPALSPFTLSYTDEDNDVITLSTDLELQEIFSSVPTVKFNLKFSTSDDSSDSDDSGNEVWVLEGRNIHPNKEVVTTTDISGLQENVSQKNIVSSTNQELQEPQR</sequence>
<dbReference type="Proteomes" id="UP000615446">
    <property type="component" value="Unassembled WGS sequence"/>
</dbReference>
<dbReference type="CDD" id="cd05992">
    <property type="entry name" value="PB1"/>
    <property type="match status" value="1"/>
</dbReference>
<dbReference type="PANTHER" id="PTHR20930">
    <property type="entry name" value="OVARIAN CARCINOMA ANTIGEN CA125-RELATED"/>
    <property type="match status" value="1"/>
</dbReference>
<reference evidence="3" key="1">
    <citation type="submission" date="2019-10" db="EMBL/GenBank/DDBJ databases">
        <title>Conservation and host-specific expression of non-tandemly repeated heterogenous ribosome RNA gene in arbuscular mycorrhizal fungi.</title>
        <authorList>
            <person name="Maeda T."/>
            <person name="Kobayashi Y."/>
            <person name="Nakagawa T."/>
            <person name="Ezawa T."/>
            <person name="Yamaguchi K."/>
            <person name="Bino T."/>
            <person name="Nishimoto Y."/>
            <person name="Shigenobu S."/>
            <person name="Kawaguchi M."/>
        </authorList>
    </citation>
    <scope>NUCLEOTIDE SEQUENCE</scope>
    <source>
        <strain evidence="3">HR1</strain>
    </source>
</reference>
<feature type="region of interest" description="Disordered" evidence="1">
    <location>
        <begin position="120"/>
        <end position="139"/>
    </location>
</feature>
<dbReference type="SUPFAM" id="SSF54277">
    <property type="entry name" value="CAD &amp; PB1 domains"/>
    <property type="match status" value="1"/>
</dbReference>
<dbReference type="PANTHER" id="PTHR20930:SF0">
    <property type="entry name" value="PROTEIN ILRUN"/>
    <property type="match status" value="1"/>
</dbReference>
<gene>
    <name evidence="3" type="ORF">RCL2_000911300</name>
</gene>
<dbReference type="EMBL" id="BLAL01000058">
    <property type="protein sequence ID" value="GES81873.1"/>
    <property type="molecule type" value="Genomic_DNA"/>
</dbReference>
<evidence type="ECO:0000256" key="1">
    <source>
        <dbReference type="SAM" id="MobiDB-lite"/>
    </source>
</evidence>
<proteinExistence type="predicted"/>